<feature type="transmembrane region" description="Helical" evidence="1">
    <location>
        <begin position="51"/>
        <end position="70"/>
    </location>
</feature>
<dbReference type="Pfam" id="PF00689">
    <property type="entry name" value="Cation_ATPase_C"/>
    <property type="match status" value="1"/>
</dbReference>
<keyword evidence="1" id="KW-0472">Membrane</keyword>
<dbReference type="InterPro" id="IPR023298">
    <property type="entry name" value="ATPase_P-typ_TM_dom_sf"/>
</dbReference>
<reference evidence="4" key="1">
    <citation type="journal article" date="2019" name="Microbiol. Resour. Announc.">
        <title>Complete Genome Sequence of Halomonas olivaria, a Moderately Halophilic Bacterium Isolated from Olive Processing Effluents, Obtained by Nanopore Sequencing.</title>
        <authorList>
            <person name="Nagata S."/>
            <person name="Ii K.M."/>
            <person name="Tsukimi T."/>
            <person name="Miura M.C."/>
            <person name="Galipon J."/>
            <person name="Arakawa K."/>
        </authorList>
    </citation>
    <scope>NUCLEOTIDE SEQUENCE [LARGE SCALE GENOMIC DNA]</scope>
    <source>
        <strain evidence="4">TYRC17</strain>
    </source>
</reference>
<keyword evidence="1" id="KW-1133">Transmembrane helix</keyword>
<dbReference type="Proteomes" id="UP000289555">
    <property type="component" value="Chromosome"/>
</dbReference>
<sequence>MRYLHMTSFNWRGMLGTPAVLIAVTLVFIAQLAFTYLPVMHHLFDTRPLRITDGMLIITIGIAMMVALEVEKVVLRRVGSTPTNRNV</sequence>
<dbReference type="Gene3D" id="1.20.1110.10">
    <property type="entry name" value="Calcium-transporting ATPase, transmembrane domain"/>
    <property type="match status" value="1"/>
</dbReference>
<dbReference type="SUPFAM" id="SSF81665">
    <property type="entry name" value="Calcium ATPase, transmembrane domain M"/>
    <property type="match status" value="1"/>
</dbReference>
<keyword evidence="1" id="KW-0812">Transmembrane</keyword>
<dbReference type="EMBL" id="AP019416">
    <property type="protein sequence ID" value="BBI51155.1"/>
    <property type="molecule type" value="Genomic_DNA"/>
</dbReference>
<organism evidence="3 4">
    <name type="scientific">Vreelandella olivaria</name>
    <dbReference type="NCBI Taxonomy" id="390919"/>
    <lineage>
        <taxon>Bacteria</taxon>
        <taxon>Pseudomonadati</taxon>
        <taxon>Pseudomonadota</taxon>
        <taxon>Gammaproteobacteria</taxon>
        <taxon>Oceanospirillales</taxon>
        <taxon>Halomonadaceae</taxon>
        <taxon>Vreelandella</taxon>
    </lineage>
</organism>
<evidence type="ECO:0000256" key="1">
    <source>
        <dbReference type="SAM" id="Phobius"/>
    </source>
</evidence>
<protein>
    <recommendedName>
        <fullName evidence="2">Cation-transporting P-type ATPase C-terminal domain-containing protein</fullName>
    </recommendedName>
</protein>
<keyword evidence="4" id="KW-1185">Reference proteome</keyword>
<accession>A0ABM8HNT0</accession>
<feature type="domain" description="Cation-transporting P-type ATPase C-terminal" evidence="2">
    <location>
        <begin position="2"/>
        <end position="73"/>
    </location>
</feature>
<gene>
    <name evidence="3" type="ORF">HORIV_35760</name>
</gene>
<evidence type="ECO:0000259" key="2">
    <source>
        <dbReference type="Pfam" id="PF00689"/>
    </source>
</evidence>
<proteinExistence type="predicted"/>
<evidence type="ECO:0000313" key="3">
    <source>
        <dbReference type="EMBL" id="BBI51155.1"/>
    </source>
</evidence>
<name>A0ABM8HNT0_9GAMM</name>
<evidence type="ECO:0000313" key="4">
    <source>
        <dbReference type="Proteomes" id="UP000289555"/>
    </source>
</evidence>
<dbReference type="InterPro" id="IPR006068">
    <property type="entry name" value="ATPase_P-typ_cation-transptr_C"/>
</dbReference>